<organism evidence="7 8">
    <name type="scientific">Sodaliphilus pleomorphus</name>
    <dbReference type="NCBI Taxonomy" id="2606626"/>
    <lineage>
        <taxon>Bacteria</taxon>
        <taxon>Pseudomonadati</taxon>
        <taxon>Bacteroidota</taxon>
        <taxon>Bacteroidia</taxon>
        <taxon>Bacteroidales</taxon>
        <taxon>Muribaculaceae</taxon>
        <taxon>Sodaliphilus</taxon>
    </lineage>
</organism>
<dbReference type="SUPFAM" id="SSF51161">
    <property type="entry name" value="Trimeric LpxA-like enzymes"/>
    <property type="match status" value="1"/>
</dbReference>
<dbReference type="GO" id="GO:0008870">
    <property type="term" value="F:galactoside O-acetyltransferase activity"/>
    <property type="evidence" value="ECO:0007669"/>
    <property type="project" value="TreeGrafter"/>
</dbReference>
<evidence type="ECO:0000313" key="8">
    <source>
        <dbReference type="Proteomes" id="UP000483362"/>
    </source>
</evidence>
<evidence type="ECO:0000313" key="7">
    <source>
        <dbReference type="EMBL" id="MSS18779.1"/>
    </source>
</evidence>
<evidence type="ECO:0000256" key="5">
    <source>
        <dbReference type="RuleBase" id="RU367021"/>
    </source>
</evidence>
<dbReference type="Pfam" id="PF00132">
    <property type="entry name" value="Hexapep"/>
    <property type="match status" value="1"/>
</dbReference>
<protein>
    <recommendedName>
        <fullName evidence="5">Acetyltransferase</fullName>
        <ecNumber evidence="5">2.3.1.-</ecNumber>
    </recommendedName>
</protein>
<proteinExistence type="inferred from homology"/>
<evidence type="ECO:0000256" key="2">
    <source>
        <dbReference type="ARBA" id="ARBA00022679"/>
    </source>
</evidence>
<dbReference type="InterPro" id="IPR024688">
    <property type="entry name" value="Mac_dom"/>
</dbReference>
<evidence type="ECO:0000256" key="3">
    <source>
        <dbReference type="ARBA" id="ARBA00022737"/>
    </source>
</evidence>
<keyword evidence="4 5" id="KW-0012">Acyltransferase</keyword>
<sequence length="199" mass="21286">MTDILSRIKQSRPYAGNAMHIPRAAQLKARSLCWQFNHCDPADVARQHDVLMRLFGTYHGSVYLMPEFHCDFGFNIHFKGFALVNYNCVMLDTSPIVIGRSVLLGPGVVLACAGHPLDPGQRKSGAYETSAPITIADNVWIGANTTVCGGVEIGEGSVIGAGSVVNKNIPAGVLAAGVPCKVLRQLNSADKLDASAFEF</sequence>
<dbReference type="EMBL" id="VULT01000038">
    <property type="protein sequence ID" value="MSS18779.1"/>
    <property type="molecule type" value="Genomic_DNA"/>
</dbReference>
<gene>
    <name evidence="7" type="ORF">FYJ29_13585</name>
</gene>
<dbReference type="EC" id="2.3.1.-" evidence="5"/>
<dbReference type="InterPro" id="IPR001451">
    <property type="entry name" value="Hexapep"/>
</dbReference>
<dbReference type="InterPro" id="IPR039369">
    <property type="entry name" value="LacA-like"/>
</dbReference>
<evidence type="ECO:0000256" key="1">
    <source>
        <dbReference type="ARBA" id="ARBA00007274"/>
    </source>
</evidence>
<dbReference type="AlphaFoldDB" id="A0A6L5XGY1"/>
<evidence type="ECO:0000256" key="4">
    <source>
        <dbReference type="ARBA" id="ARBA00023315"/>
    </source>
</evidence>
<dbReference type="InterPro" id="IPR018357">
    <property type="entry name" value="Hexapep_transf_CS"/>
</dbReference>
<reference evidence="7 8" key="1">
    <citation type="submission" date="2019-08" db="EMBL/GenBank/DDBJ databases">
        <title>In-depth cultivation of the pig gut microbiome towards novel bacterial diversity and tailored functional studies.</title>
        <authorList>
            <person name="Wylensek D."/>
            <person name="Hitch T.C.A."/>
            <person name="Clavel T."/>
        </authorList>
    </citation>
    <scope>NUCLEOTIDE SEQUENCE [LARGE SCALE GENOMIC DNA]</scope>
    <source>
        <strain evidence="7 8">Oil-RF-744-WCA-WT-10</strain>
    </source>
</reference>
<dbReference type="CDD" id="cd03357">
    <property type="entry name" value="LbH_MAT_GAT"/>
    <property type="match status" value="1"/>
</dbReference>
<keyword evidence="2 5" id="KW-0808">Transferase</keyword>
<dbReference type="Gene3D" id="2.160.10.10">
    <property type="entry name" value="Hexapeptide repeat proteins"/>
    <property type="match status" value="1"/>
</dbReference>
<evidence type="ECO:0000259" key="6">
    <source>
        <dbReference type="Pfam" id="PF12464"/>
    </source>
</evidence>
<dbReference type="PANTHER" id="PTHR43017:SF1">
    <property type="entry name" value="ACETYLTRANSFERASE YJL218W-RELATED"/>
    <property type="match status" value="1"/>
</dbReference>
<dbReference type="Pfam" id="PF12464">
    <property type="entry name" value="Mac"/>
    <property type="match status" value="1"/>
</dbReference>
<dbReference type="InterPro" id="IPR011004">
    <property type="entry name" value="Trimer_LpxA-like_sf"/>
</dbReference>
<dbReference type="Proteomes" id="UP000483362">
    <property type="component" value="Unassembled WGS sequence"/>
</dbReference>
<dbReference type="PROSITE" id="PS00101">
    <property type="entry name" value="HEXAPEP_TRANSFERASES"/>
    <property type="match status" value="1"/>
</dbReference>
<feature type="domain" description="Maltose/galactoside acetyltransferase" evidence="6">
    <location>
        <begin position="24"/>
        <end position="57"/>
    </location>
</feature>
<comment type="caution">
    <text evidence="7">The sequence shown here is derived from an EMBL/GenBank/DDBJ whole genome shotgun (WGS) entry which is preliminary data.</text>
</comment>
<dbReference type="RefSeq" id="WP_154328717.1">
    <property type="nucleotide sequence ID" value="NZ_CP045696.1"/>
</dbReference>
<keyword evidence="8" id="KW-1185">Reference proteome</keyword>
<comment type="similarity">
    <text evidence="1 5">Belongs to the transferase hexapeptide repeat family.</text>
</comment>
<keyword evidence="3" id="KW-0677">Repeat</keyword>
<name>A0A6L5XGY1_9BACT</name>
<dbReference type="PANTHER" id="PTHR43017">
    <property type="entry name" value="GALACTOSIDE O-ACETYLTRANSFERASE"/>
    <property type="match status" value="1"/>
</dbReference>
<accession>A0A6L5XGY1</accession>